<evidence type="ECO:0000313" key="3">
    <source>
        <dbReference type="Proteomes" id="UP000011200"/>
    </source>
</evidence>
<reference evidence="3" key="2">
    <citation type="submission" date="2018-03" db="EMBL/GenBank/DDBJ databases">
        <authorList>
            <person name="Derbyshire K."/>
            <person name="Gray T.A."/>
            <person name="Champion M."/>
        </authorList>
    </citation>
    <scope>NUCLEOTIDE SEQUENCE [LARGE SCALE GENOMIC DNA]</scope>
    <source>
        <strain evidence="3">MKD8</strain>
    </source>
</reference>
<dbReference type="EMBL" id="CP027541">
    <property type="protein sequence ID" value="AWT54369.1"/>
    <property type="molecule type" value="Genomic_DNA"/>
</dbReference>
<dbReference type="Gene3D" id="3.30.1540.10">
    <property type="entry name" value="formyl-coa transferase, domain 3"/>
    <property type="match status" value="1"/>
</dbReference>
<keyword evidence="1" id="KW-0808">Transferase</keyword>
<dbReference type="PANTHER" id="PTHR48207">
    <property type="entry name" value="SUCCINATE--HYDROXYMETHYLGLUTARATE COA-TRANSFERASE"/>
    <property type="match status" value="1"/>
</dbReference>
<dbReference type="InterPro" id="IPR023606">
    <property type="entry name" value="CoA-Trfase_III_dom_1_sf"/>
</dbReference>
<name>A0A2U9PRD5_MYCSE</name>
<dbReference type="GeneID" id="93458157"/>
<protein>
    <submittedName>
        <fullName evidence="2">L-carnitine dehydratase/bile acid-inducible protein F</fullName>
    </submittedName>
</protein>
<sequence>MAPGALDGVTVLDLTTVVMGPFATSMLGDLGAEVIKVEALDGDITRRMGPQRNPGMTALTLGLQRNKRSIALDLKTAEGKEVLARLVRESDVVVSNLRPQSREDLGLSYPALRAIRADVILCTAQAYAEASPQRNEPAYDDMVQAASGLTSLVEAVDGVPRYAPYVIADKVSGLYIVIAVLSALMHRAATGSGQHVEVPMVDAMVHFNLVEHLSGQTFAPPAGDFGWKRVLVPERAPYRTSDGYVCILPYTDANWRGFFTLTGLTDLLTDPRFTDVDKRHQNMGYLHSMISRITPQRSTQEWLDLCRDNDIPAARPLDLTRVTEDPYVMDHGVLQRNSHPTEGDYFSALTPLRMSGSPVSLRRHAPILGAHTAEVLSELGYTDDEITSLSDNAVVVIK</sequence>
<dbReference type="AlphaFoldDB" id="A0A2U9PRD5"/>
<dbReference type="SUPFAM" id="SSF89796">
    <property type="entry name" value="CoA-transferase family III (CaiB/BaiF)"/>
    <property type="match status" value="1"/>
</dbReference>
<organism evidence="2 3">
    <name type="scientific">Mycolicibacterium smegmatis (strain MKD8)</name>
    <name type="common">Mycobacterium smegmatis</name>
    <dbReference type="NCBI Taxonomy" id="1214915"/>
    <lineage>
        <taxon>Bacteria</taxon>
        <taxon>Bacillati</taxon>
        <taxon>Actinomycetota</taxon>
        <taxon>Actinomycetes</taxon>
        <taxon>Mycobacteriales</taxon>
        <taxon>Mycobacteriaceae</taxon>
        <taxon>Mycolicibacterium</taxon>
    </lineage>
</organism>
<accession>A0A2U9PRD5</accession>
<evidence type="ECO:0000313" key="2">
    <source>
        <dbReference type="EMBL" id="AWT54369.1"/>
    </source>
</evidence>
<dbReference type="GO" id="GO:0008410">
    <property type="term" value="F:CoA-transferase activity"/>
    <property type="evidence" value="ECO:0007669"/>
    <property type="project" value="TreeGrafter"/>
</dbReference>
<dbReference type="PANTHER" id="PTHR48207:SF4">
    <property type="entry name" value="BLL6097 PROTEIN"/>
    <property type="match status" value="1"/>
</dbReference>
<dbReference type="Proteomes" id="UP000011200">
    <property type="component" value="Chromosome"/>
</dbReference>
<reference evidence="2 3" key="1">
    <citation type="journal article" date="2013" name="Genome Announc.">
        <title>Draft genome sequence of MKD8, a conjugal recipient Mycobacterium smegmatis strain.</title>
        <authorList>
            <person name="Gray T.A."/>
            <person name="Palumbo M.J."/>
            <person name="Derbyshire K.M."/>
        </authorList>
    </citation>
    <scope>NUCLEOTIDE SEQUENCE [LARGE SCALE GENOMIC DNA]</scope>
    <source>
        <strain evidence="2 3">MKD8</strain>
    </source>
</reference>
<dbReference type="RefSeq" id="WP_003894838.1">
    <property type="nucleotide sequence ID" value="NZ_CP027541.1"/>
</dbReference>
<gene>
    <name evidence="2" type="ORF">D806_033970</name>
</gene>
<proteinExistence type="predicted"/>
<dbReference type="Gene3D" id="3.40.50.10540">
    <property type="entry name" value="Crotonobetainyl-coa:carnitine coa-transferase, domain 1"/>
    <property type="match status" value="1"/>
</dbReference>
<dbReference type="Pfam" id="PF02515">
    <property type="entry name" value="CoA_transf_3"/>
    <property type="match status" value="1"/>
</dbReference>
<evidence type="ECO:0000256" key="1">
    <source>
        <dbReference type="ARBA" id="ARBA00022679"/>
    </source>
</evidence>
<dbReference type="InterPro" id="IPR050483">
    <property type="entry name" value="CoA-transferase_III_domain"/>
</dbReference>
<dbReference type="InterPro" id="IPR044855">
    <property type="entry name" value="CoA-Trfase_III_dom3_sf"/>
</dbReference>
<dbReference type="InterPro" id="IPR003673">
    <property type="entry name" value="CoA-Trfase_fam_III"/>
</dbReference>